<dbReference type="AlphaFoldDB" id="A0A519BHM6"/>
<dbReference type="SUPFAM" id="SSF52540">
    <property type="entry name" value="P-loop containing nucleoside triphosphate hydrolases"/>
    <property type="match status" value="1"/>
</dbReference>
<evidence type="ECO:0000313" key="6">
    <source>
        <dbReference type="EMBL" id="RZD16775.1"/>
    </source>
</evidence>
<comment type="caution">
    <text evidence="6">The sequence shown here is derived from an EMBL/GenBank/DDBJ whole genome shotgun (WGS) entry which is preliminary data.</text>
</comment>
<dbReference type="InterPro" id="IPR003439">
    <property type="entry name" value="ABC_transporter-like_ATP-bd"/>
</dbReference>
<name>A0A519BHM6_ACIG2</name>
<protein>
    <submittedName>
        <fullName evidence="6">ABC transporter ATP-binding protein</fullName>
    </submittedName>
</protein>
<comment type="similarity">
    <text evidence="1">Belongs to the ABC transporter superfamily.</text>
</comment>
<dbReference type="Pfam" id="PF08352">
    <property type="entry name" value="oligo_HPY"/>
    <property type="match status" value="1"/>
</dbReference>
<dbReference type="PROSITE" id="PS50893">
    <property type="entry name" value="ABC_TRANSPORTER_2"/>
    <property type="match status" value="1"/>
</dbReference>
<evidence type="ECO:0000256" key="1">
    <source>
        <dbReference type="ARBA" id="ARBA00005417"/>
    </source>
</evidence>
<dbReference type="NCBIfam" id="TIGR01727">
    <property type="entry name" value="oligo_HPY"/>
    <property type="match status" value="1"/>
</dbReference>
<dbReference type="SMART" id="SM00382">
    <property type="entry name" value="AAA"/>
    <property type="match status" value="1"/>
</dbReference>
<evidence type="ECO:0000259" key="5">
    <source>
        <dbReference type="PROSITE" id="PS50893"/>
    </source>
</evidence>
<gene>
    <name evidence="6" type="ORF">EVJ46_00595</name>
</gene>
<dbReference type="Proteomes" id="UP000316562">
    <property type="component" value="Unassembled WGS sequence"/>
</dbReference>
<dbReference type="GO" id="GO:0005524">
    <property type="term" value="F:ATP binding"/>
    <property type="evidence" value="ECO:0007669"/>
    <property type="project" value="UniProtKB-KW"/>
</dbReference>
<keyword evidence="2" id="KW-0813">Transport</keyword>
<proteinExistence type="inferred from homology"/>
<dbReference type="PROSITE" id="PS00211">
    <property type="entry name" value="ABC_TRANSPORTER_1"/>
    <property type="match status" value="1"/>
</dbReference>
<evidence type="ECO:0000256" key="4">
    <source>
        <dbReference type="ARBA" id="ARBA00022840"/>
    </source>
</evidence>
<dbReference type="GO" id="GO:0016887">
    <property type="term" value="F:ATP hydrolysis activity"/>
    <property type="evidence" value="ECO:0007669"/>
    <property type="project" value="InterPro"/>
</dbReference>
<dbReference type="InterPro" id="IPR003593">
    <property type="entry name" value="AAA+_ATPase"/>
</dbReference>
<dbReference type="InterPro" id="IPR027417">
    <property type="entry name" value="P-loop_NTPase"/>
</dbReference>
<keyword evidence="3" id="KW-0547">Nucleotide-binding</keyword>
<dbReference type="PANTHER" id="PTHR43776:SF7">
    <property type="entry name" value="D,D-DIPEPTIDE TRANSPORT ATP-BINDING PROTEIN DDPF-RELATED"/>
    <property type="match status" value="1"/>
</dbReference>
<feature type="domain" description="ABC transporter" evidence="5">
    <location>
        <begin position="10"/>
        <end position="258"/>
    </location>
</feature>
<organism evidence="6 7">
    <name type="scientific">Acididesulfobacter guangdongensis</name>
    <dbReference type="NCBI Taxonomy" id="2597225"/>
    <lineage>
        <taxon>Bacteria</taxon>
        <taxon>Deltaproteobacteria</taxon>
        <taxon>Candidatus Acidulodesulfobacterales</taxon>
        <taxon>Candidatus Acididesulfobacter</taxon>
    </lineage>
</organism>
<evidence type="ECO:0000313" key="7">
    <source>
        <dbReference type="Proteomes" id="UP000316562"/>
    </source>
</evidence>
<evidence type="ECO:0000256" key="3">
    <source>
        <dbReference type="ARBA" id="ARBA00022741"/>
    </source>
</evidence>
<evidence type="ECO:0000256" key="2">
    <source>
        <dbReference type="ARBA" id="ARBA00022448"/>
    </source>
</evidence>
<reference evidence="6 7" key="1">
    <citation type="journal article" date="2019" name="ISME J.">
        <title>Insights into ecological role of a new deltaproteobacterial order Candidatus Acidulodesulfobacterales by metagenomics and metatranscriptomics.</title>
        <authorList>
            <person name="Tan S."/>
            <person name="Liu J."/>
            <person name="Fang Y."/>
            <person name="Hedlund B.P."/>
            <person name="Lian Z.H."/>
            <person name="Huang L.Y."/>
            <person name="Li J.T."/>
            <person name="Huang L.N."/>
            <person name="Li W.J."/>
            <person name="Jiang H.C."/>
            <person name="Dong H.L."/>
            <person name="Shu W.S."/>
        </authorList>
    </citation>
    <scope>NUCLEOTIDE SEQUENCE [LARGE SCALE GENOMIC DNA]</scope>
    <source>
        <strain evidence="6">AP2</strain>
    </source>
</reference>
<dbReference type="InterPro" id="IPR017871">
    <property type="entry name" value="ABC_transporter-like_CS"/>
</dbReference>
<dbReference type="Gene3D" id="3.40.50.300">
    <property type="entry name" value="P-loop containing nucleotide triphosphate hydrolases"/>
    <property type="match status" value="1"/>
</dbReference>
<dbReference type="InterPro" id="IPR050319">
    <property type="entry name" value="ABC_transp_ATP-bind"/>
</dbReference>
<sequence length="332" mass="37525">MDNGKDSEVLSINKLSKHYSGYSSLFNFKKNIIKAVDNVSFKVYKGDIFSIVGETGCGKSTLSKLILGLTNRSSGEIFYKGNILNYNLKKLDLRKKIQIVFQDPYSSLNPKKKIYKIVSLPAIKNKIIKKKDALQYSMQMLKKVGLDENYVFKFPHELSGGQRQRISIARSLSVNPELLVLDEPVSALDVSVSAQILNLLLDLHEKNNLTYIFITHDLRLVRHMADKVCVMYGGKIMEISPVDKFFDGPLHPYSKVLLESILAYGPKNILQFADAGNINVNNINAGIEKNSRGCVYYKLCGRREDKCVNNEPELKENGDVQVNCFFPYYSSV</sequence>
<dbReference type="GO" id="GO:0015833">
    <property type="term" value="P:peptide transport"/>
    <property type="evidence" value="ECO:0007669"/>
    <property type="project" value="InterPro"/>
</dbReference>
<accession>A0A519BHM6</accession>
<keyword evidence="4 6" id="KW-0067">ATP-binding</keyword>
<dbReference type="CDD" id="cd03257">
    <property type="entry name" value="ABC_NikE_OppD_transporters"/>
    <property type="match status" value="1"/>
</dbReference>
<dbReference type="GO" id="GO:0055085">
    <property type="term" value="P:transmembrane transport"/>
    <property type="evidence" value="ECO:0007669"/>
    <property type="project" value="UniProtKB-ARBA"/>
</dbReference>
<dbReference type="PANTHER" id="PTHR43776">
    <property type="entry name" value="TRANSPORT ATP-BINDING PROTEIN"/>
    <property type="match status" value="1"/>
</dbReference>
<dbReference type="InterPro" id="IPR013563">
    <property type="entry name" value="Oligopep_ABC_C"/>
</dbReference>
<dbReference type="EMBL" id="SGBC01000001">
    <property type="protein sequence ID" value="RZD16775.1"/>
    <property type="molecule type" value="Genomic_DNA"/>
</dbReference>
<dbReference type="Pfam" id="PF00005">
    <property type="entry name" value="ABC_tran"/>
    <property type="match status" value="1"/>
</dbReference>